<accession>A0A6V7ILU8</accession>
<name>A0A6V7ILU8_9HYME</name>
<sequence>MDSPSPSAFSVPVDQVNSLKTNEVKVLDSAVSPTLLKSKLELVIKSNERERRHLSEYRLHSWPETEDKLNQGVREHRCNSDVSWQRRGDKTIITSSSDTSSDDNALCHHHVIIPRIAIINASNFQSNESSVHLQQQDERLQTNFLQSDATSGEGSSLELDEQEYIKEKLENNQDSGLDTLDVEERLSRGFSSNETTSTLPLDSEKEDFGKLRRFNENSEEKEKIRRFDGNDEGKIIFCGKREGERLNEEKEGDKRLGVIEDDDNDGRDVKEAENDQEMIFDDKSETTPPQICTSMLEDDGSDNMRVKAYRVTQRCRRDIVKRRSCCSKCCCIIS</sequence>
<protein>
    <submittedName>
        <fullName evidence="1">Uncharacterized protein</fullName>
    </submittedName>
</protein>
<gene>
    <name evidence="1" type="ORF">BBRV_LOCUS25635</name>
</gene>
<reference evidence="1" key="1">
    <citation type="submission" date="2020-07" db="EMBL/GenBank/DDBJ databases">
        <authorList>
            <person name="Ferguson B K."/>
        </authorList>
    </citation>
    <scope>NUCLEOTIDE SEQUENCE</scope>
    <source>
        <strain evidence="1">L06</strain>
    </source>
</reference>
<organism evidence="1">
    <name type="scientific">Bracon brevicornis</name>
    <dbReference type="NCBI Taxonomy" id="1563983"/>
    <lineage>
        <taxon>Eukaryota</taxon>
        <taxon>Metazoa</taxon>
        <taxon>Ecdysozoa</taxon>
        <taxon>Arthropoda</taxon>
        <taxon>Hexapoda</taxon>
        <taxon>Insecta</taxon>
        <taxon>Pterygota</taxon>
        <taxon>Neoptera</taxon>
        <taxon>Endopterygota</taxon>
        <taxon>Hymenoptera</taxon>
        <taxon>Apocrita</taxon>
        <taxon>Ichneumonoidea</taxon>
        <taxon>Braconidae</taxon>
        <taxon>Braconinae</taxon>
        <taxon>Bracon</taxon>
    </lineage>
</organism>
<proteinExistence type="predicted"/>
<dbReference type="EMBL" id="CADCXW020000003">
    <property type="protein sequence ID" value="CAD1539225.1"/>
    <property type="molecule type" value="Genomic_DNA"/>
</dbReference>
<dbReference type="AlphaFoldDB" id="A0A6V7ILU8"/>
<evidence type="ECO:0000313" key="1">
    <source>
        <dbReference type="EMBL" id="CAD1539225.1"/>
    </source>
</evidence>